<evidence type="ECO:0000313" key="3">
    <source>
        <dbReference type="Proteomes" id="UP000316225"/>
    </source>
</evidence>
<protein>
    <submittedName>
        <fullName evidence="2">Uncharacterized protein</fullName>
    </submittedName>
</protein>
<gene>
    <name evidence="2" type="ORF">IQ24_02412</name>
</gene>
<evidence type="ECO:0000256" key="1">
    <source>
        <dbReference type="SAM" id="MobiDB-lite"/>
    </source>
</evidence>
<dbReference type="Proteomes" id="UP000316225">
    <property type="component" value="Unassembled WGS sequence"/>
</dbReference>
<organism evidence="2 3">
    <name type="scientific">Paracoccus sulfuroxidans</name>
    <dbReference type="NCBI Taxonomy" id="384678"/>
    <lineage>
        <taxon>Bacteria</taxon>
        <taxon>Pseudomonadati</taxon>
        <taxon>Pseudomonadota</taxon>
        <taxon>Alphaproteobacteria</taxon>
        <taxon>Rhodobacterales</taxon>
        <taxon>Paracoccaceae</taxon>
        <taxon>Paracoccus</taxon>
    </lineage>
</organism>
<comment type="caution">
    <text evidence="2">The sequence shown here is derived from an EMBL/GenBank/DDBJ whole genome shotgun (WGS) entry which is preliminary data.</text>
</comment>
<dbReference type="EMBL" id="VLKU01000007">
    <property type="protein sequence ID" value="TWI33271.1"/>
    <property type="molecule type" value="Genomic_DNA"/>
</dbReference>
<name>A0A562NMQ0_9RHOB</name>
<reference evidence="2 3" key="1">
    <citation type="journal article" date="2015" name="Stand. Genomic Sci.">
        <title>Genomic Encyclopedia of Bacterial and Archaeal Type Strains, Phase III: the genomes of soil and plant-associated and newly described type strains.</title>
        <authorList>
            <person name="Whitman W.B."/>
            <person name="Woyke T."/>
            <person name="Klenk H.P."/>
            <person name="Zhou Y."/>
            <person name="Lilburn T.G."/>
            <person name="Beck B.J."/>
            <person name="De Vos P."/>
            <person name="Vandamme P."/>
            <person name="Eisen J.A."/>
            <person name="Garrity G."/>
            <person name="Hugenholtz P."/>
            <person name="Kyrpides N.C."/>
        </authorList>
    </citation>
    <scope>NUCLEOTIDE SEQUENCE [LARGE SCALE GENOMIC DNA]</scope>
    <source>
        <strain evidence="2 3">CGMCC 1.5364</strain>
    </source>
</reference>
<sequence length="359" mass="38430">MTGADGISGGGRSGGPSGGGSGPPLEPEDIERIRQTIRESIEELTRFEDLMRGFLASGIAQNLSNDIGGKDADDRKPPIDISDGLPPPNPYAQAESVRSFLAGTNKLPDLHPVGVGEALASAAAALTAQPGFISRQGIDELLRRYGPQQAAAAPTVEVSMPNLSVVGGRLASSTVAANTMPVLISDDLRLMLSSVSKWVGIERRVGDEWLPTQVMAMKDGKGGVEIDVEGLEQEIGALPQDLRIALNLEAKPEVPPPRGHKPDQDLLGILSGPLRPDPKGKADFIDAFGQPWLVISFEEAANHGTSDFDLDRIIDNFSKKLRSGLKLIIDTRTLAEGYDEALRTAVSSMGWHEMLRFWM</sequence>
<dbReference type="RefSeq" id="WP_206751556.1">
    <property type="nucleotide sequence ID" value="NZ_VLKU01000007.1"/>
</dbReference>
<feature type="region of interest" description="Disordered" evidence="1">
    <location>
        <begin position="1"/>
        <end position="30"/>
    </location>
</feature>
<dbReference type="AlphaFoldDB" id="A0A562NMQ0"/>
<evidence type="ECO:0000313" key="2">
    <source>
        <dbReference type="EMBL" id="TWI33271.1"/>
    </source>
</evidence>
<accession>A0A562NMQ0</accession>
<feature type="compositionally biased region" description="Basic and acidic residues" evidence="1">
    <location>
        <begin position="68"/>
        <end position="78"/>
    </location>
</feature>
<feature type="region of interest" description="Disordered" evidence="1">
    <location>
        <begin position="252"/>
        <end position="272"/>
    </location>
</feature>
<proteinExistence type="predicted"/>
<feature type="compositionally biased region" description="Gly residues" evidence="1">
    <location>
        <begin position="1"/>
        <end position="22"/>
    </location>
</feature>
<feature type="region of interest" description="Disordered" evidence="1">
    <location>
        <begin position="63"/>
        <end position="91"/>
    </location>
</feature>
<keyword evidence="3" id="KW-1185">Reference proteome</keyword>